<gene>
    <name evidence="1" type="ORF">sscle_06g054350</name>
</gene>
<proteinExistence type="predicted"/>
<accession>A0A1D9Q6V9</accession>
<dbReference type="AlphaFoldDB" id="A0A1D9Q6V9"/>
<dbReference type="VEuPathDB" id="FungiDB:sscle_06g054350"/>
<evidence type="ECO:0000313" key="1">
    <source>
        <dbReference type="EMBL" id="APA10665.1"/>
    </source>
</evidence>
<dbReference type="KEGG" id="ssl:SS1G_12491"/>
<name>A0A1D9Q6V9_SCLS1</name>
<dbReference type="EMBL" id="CP017819">
    <property type="protein sequence ID" value="APA10665.1"/>
    <property type="molecule type" value="Genomic_DNA"/>
</dbReference>
<organism evidence="1 2">
    <name type="scientific">Sclerotinia sclerotiorum (strain ATCC 18683 / 1980 / Ss-1)</name>
    <name type="common">White mold</name>
    <name type="synonym">Whetzelinia sclerotiorum</name>
    <dbReference type="NCBI Taxonomy" id="665079"/>
    <lineage>
        <taxon>Eukaryota</taxon>
        <taxon>Fungi</taxon>
        <taxon>Dikarya</taxon>
        <taxon>Ascomycota</taxon>
        <taxon>Pezizomycotina</taxon>
        <taxon>Leotiomycetes</taxon>
        <taxon>Helotiales</taxon>
        <taxon>Sclerotiniaceae</taxon>
        <taxon>Sclerotinia</taxon>
    </lineage>
</organism>
<reference evidence="2" key="1">
    <citation type="journal article" date="2017" name="Genome Biol. Evol.">
        <title>The complete genome sequence of the phytopathogenic fungus Sclerotinia sclerotiorum reveals insights into the genome architecture of broad host range pathogens.</title>
        <authorList>
            <person name="Derbyshire M."/>
            <person name="Denton-Giles M."/>
            <person name="Hegedus D."/>
            <person name="Seifbarghy S."/>
            <person name="Rollins J."/>
            <person name="van Kan J."/>
            <person name="Seidl M.F."/>
            <person name="Faino L."/>
            <person name="Mbengue M."/>
            <person name="Navaud O."/>
            <person name="Raffaele S."/>
            <person name="Hammond-Kosack K."/>
            <person name="Heard S."/>
            <person name="Oliver R."/>
        </authorList>
    </citation>
    <scope>NUCLEOTIDE SEQUENCE [LARGE SCALE GENOMIC DNA]</scope>
    <source>
        <strain evidence="2">ATCC 18683 / 1980 / Ss-1</strain>
    </source>
</reference>
<dbReference type="RefSeq" id="XP_001586504.1">
    <property type="nucleotide sequence ID" value="XM_001586454.1"/>
</dbReference>
<evidence type="ECO:0000313" key="2">
    <source>
        <dbReference type="Proteomes" id="UP000177798"/>
    </source>
</evidence>
<sequence>MAPVSAKYLPGGIGDQMLPSQATFGGDLHRRFWETRWVGSNVVVLTSRSTTLKSVVLGAFTPCNIVVVEIGW</sequence>
<protein>
    <submittedName>
        <fullName evidence="1">Uncharacterized protein</fullName>
    </submittedName>
</protein>
<dbReference type="Proteomes" id="UP000177798">
    <property type="component" value="Chromosome 6"/>
</dbReference>